<dbReference type="Proteomes" id="UP000706333">
    <property type="component" value="Unassembled WGS sequence"/>
</dbReference>
<evidence type="ECO:0000313" key="3">
    <source>
        <dbReference type="Proteomes" id="UP000706333"/>
    </source>
</evidence>
<dbReference type="AlphaFoldDB" id="A0A934TN09"/>
<feature type="signal peptide" evidence="1">
    <location>
        <begin position="1"/>
        <end position="17"/>
    </location>
</feature>
<name>A0A934TN09_9RHOB</name>
<organism evidence="2 3">
    <name type="scientific">Rhodobaculum claviforme</name>
    <dbReference type="NCBI Taxonomy" id="1549854"/>
    <lineage>
        <taxon>Bacteria</taxon>
        <taxon>Pseudomonadati</taxon>
        <taxon>Pseudomonadota</taxon>
        <taxon>Alphaproteobacteria</taxon>
        <taxon>Rhodobacterales</taxon>
        <taxon>Paracoccaceae</taxon>
        <taxon>Rhodobaculum</taxon>
    </lineage>
</organism>
<proteinExistence type="predicted"/>
<evidence type="ECO:0000313" key="2">
    <source>
        <dbReference type="EMBL" id="MBK5928569.1"/>
    </source>
</evidence>
<feature type="chain" id="PRO_5037106616" description="Excalibur calcium-binding domain-containing protein" evidence="1">
    <location>
        <begin position="18"/>
        <end position="169"/>
    </location>
</feature>
<keyword evidence="3" id="KW-1185">Reference proteome</keyword>
<keyword evidence="1" id="KW-0732">Signal</keyword>
<protein>
    <recommendedName>
        <fullName evidence="4">Excalibur calcium-binding domain-containing protein</fullName>
    </recommendedName>
</protein>
<reference evidence="2" key="1">
    <citation type="submission" date="2017-05" db="EMBL/GenBank/DDBJ databases">
        <authorList>
            <person name="Imhoff J.F."/>
            <person name="Rahn T."/>
            <person name="Kuenzel S."/>
            <person name="Neulinger S.C."/>
        </authorList>
    </citation>
    <scope>NUCLEOTIDE SEQUENCE</scope>
    <source>
        <strain evidence="2">LMG 28126</strain>
    </source>
</reference>
<reference evidence="2" key="2">
    <citation type="journal article" date="2020" name="Microorganisms">
        <title>Osmotic Adaptation and Compatible Solute Biosynthesis of Phototrophic Bacteria as Revealed from Genome Analyses.</title>
        <authorList>
            <person name="Imhoff J.F."/>
            <person name="Rahn T."/>
            <person name="Kunzel S."/>
            <person name="Keller A."/>
            <person name="Neulinger S.C."/>
        </authorList>
    </citation>
    <scope>NUCLEOTIDE SEQUENCE</scope>
    <source>
        <strain evidence="2">LMG 28126</strain>
    </source>
</reference>
<comment type="caution">
    <text evidence="2">The sequence shown here is derived from an EMBL/GenBank/DDBJ whole genome shotgun (WGS) entry which is preliminary data.</text>
</comment>
<sequence>MRMRSVSLGLGALLALAACGGGDYARHMQAQEALPQAVQAQALTRDDVLDMDTARATRDTEQAAFEARRAGFQPVAPTALPTRPADSPNIVAYALRTTHGVGQQRHRRSVLTLQNHARNCAAFASADLAQEEFLRLGGPERDPRNLDPDGDGFACSWSPVPFRSAARAN</sequence>
<accession>A0A934TN09</accession>
<dbReference type="PROSITE" id="PS51257">
    <property type="entry name" value="PROKAR_LIPOPROTEIN"/>
    <property type="match status" value="1"/>
</dbReference>
<dbReference type="EMBL" id="NHSD01000312">
    <property type="protein sequence ID" value="MBK5928569.1"/>
    <property type="molecule type" value="Genomic_DNA"/>
</dbReference>
<gene>
    <name evidence="2" type="ORF">CCR87_14720</name>
</gene>
<evidence type="ECO:0000256" key="1">
    <source>
        <dbReference type="SAM" id="SignalP"/>
    </source>
</evidence>
<evidence type="ECO:0008006" key="4">
    <source>
        <dbReference type="Google" id="ProtNLM"/>
    </source>
</evidence>